<dbReference type="EMBL" id="JBFTWV010000008">
    <property type="protein sequence ID" value="KAL2799353.1"/>
    <property type="molecule type" value="Genomic_DNA"/>
</dbReference>
<name>A0ABR4GJW3_9EURO</name>
<organism evidence="2 3">
    <name type="scientific">Aspergillus keveii</name>
    <dbReference type="NCBI Taxonomy" id="714993"/>
    <lineage>
        <taxon>Eukaryota</taxon>
        <taxon>Fungi</taxon>
        <taxon>Dikarya</taxon>
        <taxon>Ascomycota</taxon>
        <taxon>Pezizomycotina</taxon>
        <taxon>Eurotiomycetes</taxon>
        <taxon>Eurotiomycetidae</taxon>
        <taxon>Eurotiales</taxon>
        <taxon>Aspergillaceae</taxon>
        <taxon>Aspergillus</taxon>
        <taxon>Aspergillus subgen. Nidulantes</taxon>
    </lineage>
</organism>
<keyword evidence="1" id="KW-0812">Transmembrane</keyword>
<evidence type="ECO:0000256" key="1">
    <source>
        <dbReference type="SAM" id="Phobius"/>
    </source>
</evidence>
<reference evidence="2 3" key="1">
    <citation type="submission" date="2024-07" db="EMBL/GenBank/DDBJ databases">
        <title>Section-level genome sequencing and comparative genomics of Aspergillus sections Usti and Cavernicolus.</title>
        <authorList>
            <consortium name="Lawrence Berkeley National Laboratory"/>
            <person name="Nybo J.L."/>
            <person name="Vesth T.C."/>
            <person name="Theobald S."/>
            <person name="Frisvad J.C."/>
            <person name="Larsen T.O."/>
            <person name="Kjaerboelling I."/>
            <person name="Rothschild-Mancinelli K."/>
            <person name="Lyhne E.K."/>
            <person name="Kogle M.E."/>
            <person name="Barry K."/>
            <person name="Clum A."/>
            <person name="Na H."/>
            <person name="Ledsgaard L."/>
            <person name="Lin J."/>
            <person name="Lipzen A."/>
            <person name="Kuo A."/>
            <person name="Riley R."/>
            <person name="Mondo S."/>
            <person name="Labutti K."/>
            <person name="Haridas S."/>
            <person name="Pangalinan J."/>
            <person name="Salamov A.A."/>
            <person name="Simmons B.A."/>
            <person name="Magnuson J.K."/>
            <person name="Chen J."/>
            <person name="Drula E."/>
            <person name="Henrissat B."/>
            <person name="Wiebenga A."/>
            <person name="Lubbers R.J."/>
            <person name="Gomes A.C."/>
            <person name="Makela M.R."/>
            <person name="Stajich J."/>
            <person name="Grigoriev I.V."/>
            <person name="Mortensen U.H."/>
            <person name="De Vries R.P."/>
            <person name="Baker S.E."/>
            <person name="Andersen M.R."/>
        </authorList>
    </citation>
    <scope>NUCLEOTIDE SEQUENCE [LARGE SCALE GENOMIC DNA]</scope>
    <source>
        <strain evidence="2 3">CBS 209.92</strain>
    </source>
</reference>
<proteinExistence type="predicted"/>
<evidence type="ECO:0000313" key="3">
    <source>
        <dbReference type="Proteomes" id="UP001610563"/>
    </source>
</evidence>
<keyword evidence="1" id="KW-0472">Membrane</keyword>
<protein>
    <submittedName>
        <fullName evidence="2">Uncharacterized protein</fullName>
    </submittedName>
</protein>
<feature type="transmembrane region" description="Helical" evidence="1">
    <location>
        <begin position="6"/>
        <end position="24"/>
    </location>
</feature>
<gene>
    <name evidence="2" type="ORF">BJX66DRAFT_259066</name>
</gene>
<accession>A0ABR4GJW3</accession>
<feature type="transmembrane region" description="Helical" evidence="1">
    <location>
        <begin position="36"/>
        <end position="52"/>
    </location>
</feature>
<dbReference type="Proteomes" id="UP001610563">
    <property type="component" value="Unassembled WGS sequence"/>
</dbReference>
<sequence>MDFDIFDLYAPQCYGASIFVYYLIFAGYMRKQKPGWGILYMVYIYVLFFQSHRSRSVLGVCVLDQGSGVEACCSCCFSQCANMSQCNIVRDPIYACPFSIPRTGACGDFFGLSLLGDIQLWRHGRPSRFASGLS</sequence>
<evidence type="ECO:0000313" key="2">
    <source>
        <dbReference type="EMBL" id="KAL2799353.1"/>
    </source>
</evidence>
<keyword evidence="3" id="KW-1185">Reference proteome</keyword>
<comment type="caution">
    <text evidence="2">The sequence shown here is derived from an EMBL/GenBank/DDBJ whole genome shotgun (WGS) entry which is preliminary data.</text>
</comment>
<keyword evidence="1" id="KW-1133">Transmembrane helix</keyword>